<dbReference type="Pfam" id="PF02624">
    <property type="entry name" value="YcaO"/>
    <property type="match status" value="1"/>
</dbReference>
<dbReference type="GeneID" id="71927098"/>
<dbReference type="AlphaFoldDB" id="A0A8U0A2X7"/>
<dbReference type="Proteomes" id="UP000831768">
    <property type="component" value="Chromosome"/>
</dbReference>
<evidence type="ECO:0000313" key="4">
    <source>
        <dbReference type="Proteomes" id="UP000831768"/>
    </source>
</evidence>
<name>A0A8U0A2X7_9EURY</name>
<protein>
    <submittedName>
        <fullName evidence="3">YcaO-like family protein</fullName>
    </submittedName>
</protein>
<gene>
    <name evidence="3" type="ORF">MW046_03585</name>
</gene>
<dbReference type="Gene3D" id="3.30.1330.230">
    <property type="match status" value="1"/>
</dbReference>
<dbReference type="PANTHER" id="PTHR37809:SF1">
    <property type="entry name" value="RIBOSOMAL PROTEIN S12 METHYLTHIOTRANSFERASE ACCESSORY FACTOR YCAO"/>
    <property type="match status" value="1"/>
</dbReference>
<accession>A0A8U0A2X7</accession>
<reference evidence="3" key="1">
    <citation type="submission" date="2022-04" db="EMBL/GenBank/DDBJ databases">
        <title>Halocatena sp. nov., isolated from a salt lake.</title>
        <authorList>
            <person name="Cui H.-L."/>
        </authorList>
    </citation>
    <scope>NUCLEOTIDE SEQUENCE</scope>
    <source>
        <strain evidence="3">AD-1</strain>
    </source>
</reference>
<dbReference type="PANTHER" id="PTHR37809">
    <property type="entry name" value="RIBOSOMAL PROTEIN S12 METHYLTHIOTRANSFERASE ACCESSORY FACTOR YCAO"/>
    <property type="match status" value="1"/>
</dbReference>
<evidence type="ECO:0000256" key="1">
    <source>
        <dbReference type="SAM" id="MobiDB-lite"/>
    </source>
</evidence>
<sequence length="566" mass="59994">MSVTVVGSGPAVDAIEAAVSDIDHELSVRSRVETLADDLAVVVGVVGSDVFSIANEEARSNGTPWIAVELGGIGGCSHPSVDVAVSGYGVSTACFDCLRTRVRSGLDDSEADSSDIDPETARFGGALAGRETVKTVSGSSSLFGRVIEVPHARRRIYSVPGCSCTGHREWTLSRAHEERSLQATLERAERAVDDRIGLINEVGEAESFPVPYYLAQLADTTGFSDAQASQQAAGVALGWDEAFMKALGEGLERYCAGVYDSDALYTARAGNLSAPIQPSTFVRPDDPDDTAPIEWVPGEDLHTGETVSLPAARVLFPYEGPGPTITTGLGLGSSGAAALIAGVTEIIERDGALLAWYSTYEPLELSIDDEEYETLVARARAEGLSVTASLLTQDVDIPVIGVAVHRDEEWPAFALGLAADLDPIAAARSACTEALQNWTELRRMGKTGSRNAGGRIGHFASRPPATEEFTNPKQTIPAASIAADGPTGADALDLLLERLSDVGLDAYAARLTTPDVEALGFEAVRVLVPRAQPLFIGESYFSERARTVPSELGFEPRLQREHHPYP</sequence>
<keyword evidence="4" id="KW-1185">Reference proteome</keyword>
<dbReference type="KEGG" id="haad:MW046_03585"/>
<feature type="region of interest" description="Disordered" evidence="1">
    <location>
        <begin position="446"/>
        <end position="470"/>
    </location>
</feature>
<evidence type="ECO:0000259" key="2">
    <source>
        <dbReference type="PROSITE" id="PS51664"/>
    </source>
</evidence>
<dbReference type="EMBL" id="CP096019">
    <property type="protein sequence ID" value="UPM43535.1"/>
    <property type="molecule type" value="Genomic_DNA"/>
</dbReference>
<dbReference type="RefSeq" id="WP_247994199.1">
    <property type="nucleotide sequence ID" value="NZ_CP096019.1"/>
</dbReference>
<dbReference type="Gene3D" id="3.40.50.720">
    <property type="entry name" value="NAD(P)-binding Rossmann-like Domain"/>
    <property type="match status" value="1"/>
</dbReference>
<organism evidence="3 4">
    <name type="scientific">Halocatena salina</name>
    <dbReference type="NCBI Taxonomy" id="2934340"/>
    <lineage>
        <taxon>Archaea</taxon>
        <taxon>Methanobacteriati</taxon>
        <taxon>Methanobacteriota</taxon>
        <taxon>Stenosarchaea group</taxon>
        <taxon>Halobacteria</taxon>
        <taxon>Halobacteriales</taxon>
        <taxon>Natronomonadaceae</taxon>
        <taxon>Halocatena</taxon>
    </lineage>
</organism>
<dbReference type="PROSITE" id="PS51664">
    <property type="entry name" value="YCAO"/>
    <property type="match status" value="1"/>
</dbReference>
<evidence type="ECO:0000313" key="3">
    <source>
        <dbReference type="EMBL" id="UPM43535.1"/>
    </source>
</evidence>
<dbReference type="InterPro" id="IPR003776">
    <property type="entry name" value="YcaO-like_dom"/>
</dbReference>
<proteinExistence type="predicted"/>
<feature type="domain" description="YcaO" evidence="2">
    <location>
        <begin position="234"/>
        <end position="566"/>
    </location>
</feature>